<keyword evidence="2" id="KW-1185">Reference proteome</keyword>
<sequence length="86" mass="9535">MADPASFPDWPRLMAVELAASYLGVSASTFRTLGIVPLNIGKRVLWDRISLDIYVNRISGQPLSDHDTERAAAEQERAFLAKFSRG</sequence>
<gene>
    <name evidence="1" type="ORF">EWE75_04200</name>
</gene>
<accession>A0A4Q6XZC8</accession>
<organism evidence="1 2">
    <name type="scientific">Sphingomonas populi</name>
    <dbReference type="NCBI Taxonomy" id="2484750"/>
    <lineage>
        <taxon>Bacteria</taxon>
        <taxon>Pseudomonadati</taxon>
        <taxon>Pseudomonadota</taxon>
        <taxon>Alphaproteobacteria</taxon>
        <taxon>Sphingomonadales</taxon>
        <taxon>Sphingomonadaceae</taxon>
        <taxon>Sphingomonas</taxon>
    </lineage>
</organism>
<proteinExistence type="predicted"/>
<dbReference type="AlphaFoldDB" id="A0A4Q6XZC8"/>
<protein>
    <submittedName>
        <fullName evidence="1">DNA-binding protein</fullName>
    </submittedName>
</protein>
<dbReference type="RefSeq" id="WP_130155435.1">
    <property type="nucleotide sequence ID" value="NZ_SGIS01000004.1"/>
</dbReference>
<reference evidence="1 2" key="1">
    <citation type="submission" date="2019-02" db="EMBL/GenBank/DDBJ databases">
        <authorList>
            <person name="Li Y."/>
        </authorList>
    </citation>
    <scope>NUCLEOTIDE SEQUENCE [LARGE SCALE GENOMIC DNA]</scope>
    <source>
        <strain evidence="1 2">3-7</strain>
    </source>
</reference>
<dbReference type="GO" id="GO:0003677">
    <property type="term" value="F:DNA binding"/>
    <property type="evidence" value="ECO:0007669"/>
    <property type="project" value="UniProtKB-KW"/>
</dbReference>
<keyword evidence="1" id="KW-0238">DNA-binding</keyword>
<name>A0A4Q6XZC8_9SPHN</name>
<dbReference type="EMBL" id="SGIS01000004">
    <property type="protein sequence ID" value="RZF65860.1"/>
    <property type="molecule type" value="Genomic_DNA"/>
</dbReference>
<dbReference type="Proteomes" id="UP000292085">
    <property type="component" value="Unassembled WGS sequence"/>
</dbReference>
<evidence type="ECO:0000313" key="2">
    <source>
        <dbReference type="Proteomes" id="UP000292085"/>
    </source>
</evidence>
<comment type="caution">
    <text evidence="1">The sequence shown here is derived from an EMBL/GenBank/DDBJ whole genome shotgun (WGS) entry which is preliminary data.</text>
</comment>
<evidence type="ECO:0000313" key="1">
    <source>
        <dbReference type="EMBL" id="RZF65860.1"/>
    </source>
</evidence>
<dbReference type="OrthoDB" id="7578892at2"/>